<feature type="compositionally biased region" description="Basic residues" evidence="1">
    <location>
        <begin position="16"/>
        <end position="29"/>
    </location>
</feature>
<proteinExistence type="predicted"/>
<protein>
    <submittedName>
        <fullName evidence="2">Putative DNA polymerase III subunit gamma/tau</fullName>
    </submittedName>
</protein>
<gene>
    <name evidence="2" type="ORF">STAFG_6113</name>
</gene>
<evidence type="ECO:0000256" key="1">
    <source>
        <dbReference type="SAM" id="MobiDB-lite"/>
    </source>
</evidence>
<dbReference type="HOGENOM" id="CLU_515714_0_0_11"/>
<dbReference type="AlphaFoldDB" id="S4NEP0"/>
<feature type="compositionally biased region" description="Pro residues" evidence="1">
    <location>
        <begin position="106"/>
        <end position="115"/>
    </location>
</feature>
<reference evidence="2 3" key="1">
    <citation type="submission" date="2013-02" db="EMBL/GenBank/DDBJ databases">
        <title>Draft Genome Sequence of Streptomyces afghaniensis, Which Produces Compounds of the Julimycin B-Complex.</title>
        <authorList>
            <person name="Gruening B.A."/>
            <person name="Praeg A."/>
            <person name="Erxleben A."/>
            <person name="Guenther S."/>
            <person name="Fiedler H.-P."/>
            <person name="Goodfellow M."/>
            <person name="Mueller M."/>
        </authorList>
    </citation>
    <scope>NUCLEOTIDE SEQUENCE [LARGE SCALE GENOMIC DNA]</scope>
    <source>
        <strain evidence="2 3">772</strain>
    </source>
</reference>
<dbReference type="Proteomes" id="UP000015001">
    <property type="component" value="Unassembled WGS sequence"/>
</dbReference>
<feature type="region of interest" description="Disordered" evidence="1">
    <location>
        <begin position="1"/>
        <end position="130"/>
    </location>
</feature>
<name>S4NEP0_9ACTN</name>
<feature type="compositionally biased region" description="Pro residues" evidence="1">
    <location>
        <begin position="34"/>
        <end position="45"/>
    </location>
</feature>
<feature type="compositionally biased region" description="Basic and acidic residues" evidence="1">
    <location>
        <begin position="94"/>
        <end position="105"/>
    </location>
</feature>
<sequence length="528" mass="55365">MSRAAGQAGPGQAGRALRRQGRRWARARRERAGPKPPAAVLPGPPQRGHAHARPQPARDRHCRCHHRGPRDPRSPRDLHHPALPRHGPPPGLLPDRHPAEREQPPERPPLAPSPLGPWRVPHGGHAGGALGREVHTALDPVQSGHDGPLVAVGGGEQDARADQLQLEAGRVGAAHLGQALVDEVGGPAQFGGAEGAGLGLHALDDVGGGVDEPLLGRVRDGGEDHQVTQPLQQIGDEPTGIVPALDDAVDDLEGLGAVTGGEGLDDGVEEGAVGVSEQGRRHGVRHTVRSGAGQQLVHDGHGVTHGPATGAHDEREDTVLDRDGLLLAHLGEVLPQGPGRDEPERVVMGPRPDGPDDLLGLGGREDELEMLRRFLDDLQQRVEAGRRDHVGLVDDVDLVPAAGRSEEGLLAQVTGVVHATVGSGVDLDDVDGTGSVAREVLTGLALTARRGRRALLAVQTPRQDPGTGRLATAARPAEQVRVVDPVVAQRLLQRVGDVLLPDDLGEGLRAIAAVQSERRHAYEVIGAH</sequence>
<feature type="compositionally biased region" description="Basic and acidic residues" evidence="1">
    <location>
        <begin position="69"/>
        <end position="80"/>
    </location>
</feature>
<feature type="region of interest" description="Disordered" evidence="1">
    <location>
        <begin position="333"/>
        <end position="359"/>
    </location>
</feature>
<evidence type="ECO:0000313" key="2">
    <source>
        <dbReference type="EMBL" id="EPJ36854.1"/>
    </source>
</evidence>
<keyword evidence="3" id="KW-1185">Reference proteome</keyword>
<comment type="caution">
    <text evidence="2">The sequence shown here is derived from an EMBL/GenBank/DDBJ whole genome shotgun (WGS) entry which is preliminary data.</text>
</comment>
<dbReference type="EMBL" id="AOPY01001536">
    <property type="protein sequence ID" value="EPJ36854.1"/>
    <property type="molecule type" value="Genomic_DNA"/>
</dbReference>
<organism evidence="2 3">
    <name type="scientific">Streptomyces afghaniensis 772</name>
    <dbReference type="NCBI Taxonomy" id="1283301"/>
    <lineage>
        <taxon>Bacteria</taxon>
        <taxon>Bacillati</taxon>
        <taxon>Actinomycetota</taxon>
        <taxon>Actinomycetes</taxon>
        <taxon>Kitasatosporales</taxon>
        <taxon>Streptomycetaceae</taxon>
        <taxon>Streptomyces</taxon>
    </lineage>
</organism>
<accession>S4NEP0</accession>
<evidence type="ECO:0000313" key="3">
    <source>
        <dbReference type="Proteomes" id="UP000015001"/>
    </source>
</evidence>